<dbReference type="PANTHER" id="PTHR21562:SF65">
    <property type="entry name" value="PECTIN ACETYLESTERASE"/>
    <property type="match status" value="1"/>
</dbReference>
<evidence type="ECO:0000256" key="5">
    <source>
        <dbReference type="ARBA" id="ARBA00023316"/>
    </source>
</evidence>
<feature type="signal peptide" evidence="6">
    <location>
        <begin position="1"/>
        <end position="30"/>
    </location>
</feature>
<keyword evidence="6" id="KW-0378">Hydrolase</keyword>
<keyword evidence="4 6" id="KW-0134">Cell wall</keyword>
<keyword evidence="8" id="KW-1185">Reference proteome</keyword>
<keyword evidence="5 6" id="KW-0961">Cell wall biogenesis/degradation</keyword>
<evidence type="ECO:0000256" key="6">
    <source>
        <dbReference type="RuleBase" id="RU363114"/>
    </source>
</evidence>
<evidence type="ECO:0000256" key="4">
    <source>
        <dbReference type="ARBA" id="ARBA00022512"/>
    </source>
</evidence>
<dbReference type="Pfam" id="PF03283">
    <property type="entry name" value="PAE"/>
    <property type="match status" value="1"/>
</dbReference>
<proteinExistence type="inferred from homology"/>
<sequence>MTKNIGHMADHRLIKLLISSLVLVNSQVNAASFVNITLLESAVSKGAVCLDGSPPAYAFDKGFGSGANNWLVFLEGGAWCTSTAECIERSKGDFGSSVNRRRLYFSGILDQNQTFNPGNT</sequence>
<keyword evidence="6" id="KW-0964">Secreted</keyword>
<comment type="function">
    <text evidence="1 6">Hydrolyzes acetyl esters in homogalacturonan regions of pectin. In type I primary cell wall, galacturonic acid residues of pectin can be acetylated at the O-2 and O-3 positions. Decreasing the degree of acetylation of pectin gels in vitro alters their physical properties.</text>
</comment>
<comment type="subcellular location">
    <subcellularLocation>
        <location evidence="2 6">Secreted</location>
        <location evidence="2 6">Cell wall</location>
    </subcellularLocation>
</comment>
<keyword evidence="6" id="KW-0732">Signal</keyword>
<evidence type="ECO:0000256" key="1">
    <source>
        <dbReference type="ARBA" id="ARBA00003534"/>
    </source>
</evidence>
<dbReference type="EMBL" id="JABTTQ020000004">
    <property type="protein sequence ID" value="KAK6158595.1"/>
    <property type="molecule type" value="Genomic_DNA"/>
</dbReference>
<reference evidence="7 8" key="1">
    <citation type="journal article" date="2021" name="Comput. Struct. Biotechnol. J.">
        <title>De novo genome assembly of the potent medicinal plant Rehmannia glutinosa using nanopore technology.</title>
        <authorList>
            <person name="Ma L."/>
            <person name="Dong C."/>
            <person name="Song C."/>
            <person name="Wang X."/>
            <person name="Zheng X."/>
            <person name="Niu Y."/>
            <person name="Chen S."/>
            <person name="Feng W."/>
        </authorList>
    </citation>
    <scope>NUCLEOTIDE SEQUENCE [LARGE SCALE GENOMIC DNA]</scope>
    <source>
        <strain evidence="7">DH-2019</strain>
    </source>
</reference>
<comment type="caution">
    <text evidence="7">The sequence shown here is derived from an EMBL/GenBank/DDBJ whole genome shotgun (WGS) entry which is preliminary data.</text>
</comment>
<evidence type="ECO:0000313" key="7">
    <source>
        <dbReference type="EMBL" id="KAK6158595.1"/>
    </source>
</evidence>
<dbReference type="Proteomes" id="UP001318860">
    <property type="component" value="Unassembled WGS sequence"/>
</dbReference>
<organism evidence="7 8">
    <name type="scientific">Rehmannia glutinosa</name>
    <name type="common">Chinese foxglove</name>
    <dbReference type="NCBI Taxonomy" id="99300"/>
    <lineage>
        <taxon>Eukaryota</taxon>
        <taxon>Viridiplantae</taxon>
        <taxon>Streptophyta</taxon>
        <taxon>Embryophyta</taxon>
        <taxon>Tracheophyta</taxon>
        <taxon>Spermatophyta</taxon>
        <taxon>Magnoliopsida</taxon>
        <taxon>eudicotyledons</taxon>
        <taxon>Gunneridae</taxon>
        <taxon>Pentapetalae</taxon>
        <taxon>asterids</taxon>
        <taxon>lamiids</taxon>
        <taxon>Lamiales</taxon>
        <taxon>Orobanchaceae</taxon>
        <taxon>Rehmannieae</taxon>
        <taxon>Rehmannia</taxon>
    </lineage>
</organism>
<accession>A0ABR0XHD4</accession>
<dbReference type="InterPro" id="IPR004963">
    <property type="entry name" value="PAE/NOTUM"/>
</dbReference>
<feature type="chain" id="PRO_5044972495" description="Pectin acetylesterase" evidence="6">
    <location>
        <begin position="31"/>
        <end position="120"/>
    </location>
</feature>
<evidence type="ECO:0000256" key="2">
    <source>
        <dbReference type="ARBA" id="ARBA00004191"/>
    </source>
</evidence>
<gene>
    <name evidence="7" type="ORF">DH2020_005909</name>
</gene>
<evidence type="ECO:0000256" key="3">
    <source>
        <dbReference type="ARBA" id="ARBA00005784"/>
    </source>
</evidence>
<dbReference type="PANTHER" id="PTHR21562">
    <property type="entry name" value="NOTUM-RELATED"/>
    <property type="match status" value="1"/>
</dbReference>
<protein>
    <recommendedName>
        <fullName evidence="6">Pectin acetylesterase</fullName>
        <ecNumber evidence="6">3.1.1.-</ecNumber>
    </recommendedName>
</protein>
<evidence type="ECO:0000313" key="8">
    <source>
        <dbReference type="Proteomes" id="UP001318860"/>
    </source>
</evidence>
<comment type="similarity">
    <text evidence="3 6">Belongs to the pectinacetylesterase family.</text>
</comment>
<dbReference type="EC" id="3.1.1.-" evidence="6"/>
<name>A0ABR0XHD4_REHGL</name>